<evidence type="ECO:0000256" key="1">
    <source>
        <dbReference type="ARBA" id="ARBA00004141"/>
    </source>
</evidence>
<evidence type="ECO:0000256" key="5">
    <source>
        <dbReference type="ARBA" id="ARBA00023136"/>
    </source>
</evidence>
<dbReference type="GO" id="GO:0022857">
    <property type="term" value="F:transmembrane transporter activity"/>
    <property type="evidence" value="ECO:0007669"/>
    <property type="project" value="InterPro"/>
</dbReference>
<sequence length="231" mass="26105">MDNASYVCSDLPTASNLLHKARNDDETPHWKKLCDPSCSASECHYYLNHTEHALYDKLIIPFLRLLIRQEKGIGVLQRIEIGMCLSVVAMVIAAIVESKRIRILQNGGSHDVQQSIFWLLPQYILLGISDVSTVVGMQEFFYMEVPTTMRTIGIALYLSVFGVGSFLSAILISVLELVSNASGKQQSWFSDDAREARLDNYYWFLALLSSISFLIFAYLCKYYHSVNASKN</sequence>
<evidence type="ECO:0000256" key="6">
    <source>
        <dbReference type="SAM" id="Phobius"/>
    </source>
</evidence>
<comment type="subcellular location">
    <subcellularLocation>
        <location evidence="1">Membrane</location>
        <topology evidence="1">Multi-pass membrane protein</topology>
    </subcellularLocation>
</comment>
<feature type="transmembrane region" description="Helical" evidence="6">
    <location>
        <begin position="75"/>
        <end position="96"/>
    </location>
</feature>
<evidence type="ECO:0000256" key="2">
    <source>
        <dbReference type="ARBA" id="ARBA00005982"/>
    </source>
</evidence>
<dbReference type="AlphaFoldDB" id="A0AAQ3Q851"/>
<dbReference type="Proteomes" id="UP001327560">
    <property type="component" value="Chromosome 3"/>
</dbReference>
<proteinExistence type="inferred from homology"/>
<evidence type="ECO:0000313" key="7">
    <source>
        <dbReference type="EMBL" id="WOL01214.1"/>
    </source>
</evidence>
<feature type="transmembrane region" description="Helical" evidence="6">
    <location>
        <begin position="201"/>
        <end position="220"/>
    </location>
</feature>
<keyword evidence="4 6" id="KW-1133">Transmembrane helix</keyword>
<evidence type="ECO:0000313" key="8">
    <source>
        <dbReference type="Proteomes" id="UP001327560"/>
    </source>
</evidence>
<feature type="transmembrane region" description="Helical" evidence="6">
    <location>
        <begin position="116"/>
        <end position="142"/>
    </location>
</feature>
<protein>
    <submittedName>
        <fullName evidence="7">Uncharacterized protein</fullName>
    </submittedName>
</protein>
<organism evidence="7 8">
    <name type="scientific">Canna indica</name>
    <name type="common">Indian-shot</name>
    <dbReference type="NCBI Taxonomy" id="4628"/>
    <lineage>
        <taxon>Eukaryota</taxon>
        <taxon>Viridiplantae</taxon>
        <taxon>Streptophyta</taxon>
        <taxon>Embryophyta</taxon>
        <taxon>Tracheophyta</taxon>
        <taxon>Spermatophyta</taxon>
        <taxon>Magnoliopsida</taxon>
        <taxon>Liliopsida</taxon>
        <taxon>Zingiberales</taxon>
        <taxon>Cannaceae</taxon>
        <taxon>Canna</taxon>
    </lineage>
</organism>
<dbReference type="SUPFAM" id="SSF103473">
    <property type="entry name" value="MFS general substrate transporter"/>
    <property type="match status" value="1"/>
</dbReference>
<gene>
    <name evidence="7" type="ORF">Cni_G09928</name>
</gene>
<reference evidence="7 8" key="1">
    <citation type="submission" date="2023-10" db="EMBL/GenBank/DDBJ databases">
        <title>Chromosome-scale genome assembly provides insights into flower coloration mechanisms of Canna indica.</title>
        <authorList>
            <person name="Li C."/>
        </authorList>
    </citation>
    <scope>NUCLEOTIDE SEQUENCE [LARGE SCALE GENOMIC DNA]</scope>
    <source>
        <tissue evidence="7">Flower</tissue>
    </source>
</reference>
<dbReference type="Pfam" id="PF00854">
    <property type="entry name" value="PTR2"/>
    <property type="match status" value="1"/>
</dbReference>
<dbReference type="InterPro" id="IPR000109">
    <property type="entry name" value="POT_fam"/>
</dbReference>
<accession>A0AAQ3Q851</accession>
<dbReference type="InterPro" id="IPR036259">
    <property type="entry name" value="MFS_trans_sf"/>
</dbReference>
<dbReference type="EMBL" id="CP136892">
    <property type="protein sequence ID" value="WOL01214.1"/>
    <property type="molecule type" value="Genomic_DNA"/>
</dbReference>
<evidence type="ECO:0000256" key="4">
    <source>
        <dbReference type="ARBA" id="ARBA00022989"/>
    </source>
</evidence>
<dbReference type="GO" id="GO:0016020">
    <property type="term" value="C:membrane"/>
    <property type="evidence" value="ECO:0007669"/>
    <property type="project" value="UniProtKB-SubCell"/>
</dbReference>
<dbReference type="Gene3D" id="1.20.1250.20">
    <property type="entry name" value="MFS general substrate transporter like domains"/>
    <property type="match status" value="1"/>
</dbReference>
<keyword evidence="5 6" id="KW-0472">Membrane</keyword>
<keyword evidence="8" id="KW-1185">Reference proteome</keyword>
<evidence type="ECO:0000256" key="3">
    <source>
        <dbReference type="ARBA" id="ARBA00022692"/>
    </source>
</evidence>
<feature type="transmembrane region" description="Helical" evidence="6">
    <location>
        <begin position="154"/>
        <end position="181"/>
    </location>
</feature>
<name>A0AAQ3Q851_9LILI</name>
<dbReference type="PANTHER" id="PTHR11654">
    <property type="entry name" value="OLIGOPEPTIDE TRANSPORTER-RELATED"/>
    <property type="match status" value="1"/>
</dbReference>
<comment type="similarity">
    <text evidence="2">Belongs to the major facilitator superfamily. Proton-dependent oligopeptide transporter (POT/PTR) (TC 2.A.17) family.</text>
</comment>
<keyword evidence="3 6" id="KW-0812">Transmembrane</keyword>